<evidence type="ECO:0000313" key="2">
    <source>
        <dbReference type="Proteomes" id="UP000295626"/>
    </source>
</evidence>
<accession>A0ABY2DLW5</accession>
<dbReference type="Proteomes" id="UP000295626">
    <property type="component" value="Unassembled WGS sequence"/>
</dbReference>
<gene>
    <name evidence="1" type="ORF">E1091_02380</name>
</gene>
<reference evidence="1 2" key="1">
    <citation type="submission" date="2019-02" db="EMBL/GenBank/DDBJ databases">
        <title>Draft genome sequences of novel Actinobacteria.</title>
        <authorList>
            <person name="Sahin N."/>
            <person name="Ay H."/>
            <person name="Saygin H."/>
        </authorList>
    </citation>
    <scope>NUCLEOTIDE SEQUENCE [LARGE SCALE GENOMIC DNA]</scope>
    <source>
        <strain evidence="1 2">JCM 30529</strain>
    </source>
</reference>
<protein>
    <submittedName>
        <fullName evidence="1">Uncharacterized protein</fullName>
    </submittedName>
</protein>
<sequence length="88" mass="9829">MLDFDFLATPPRGGAEIVPGEGYVRFESRSDRREHALTLRAIHCPSATGLVALVQRVVLHRRITCTRCRDIHPCSRAAWADDVLTEDG</sequence>
<proteinExistence type="predicted"/>
<name>A0ABY2DLW5_9ACTN</name>
<dbReference type="EMBL" id="SMKE01000037">
    <property type="protein sequence ID" value="TDC01696.1"/>
    <property type="molecule type" value="Genomic_DNA"/>
</dbReference>
<keyword evidence="2" id="KW-1185">Reference proteome</keyword>
<feature type="non-terminal residue" evidence="1">
    <location>
        <position position="88"/>
    </location>
</feature>
<comment type="caution">
    <text evidence="1">The sequence shown here is derived from an EMBL/GenBank/DDBJ whole genome shotgun (WGS) entry which is preliminary data.</text>
</comment>
<organism evidence="1 2">
    <name type="scientific">Micromonospora fluostatini</name>
    <dbReference type="NCBI Taxonomy" id="1629071"/>
    <lineage>
        <taxon>Bacteria</taxon>
        <taxon>Bacillati</taxon>
        <taxon>Actinomycetota</taxon>
        <taxon>Actinomycetes</taxon>
        <taxon>Micromonosporales</taxon>
        <taxon>Micromonosporaceae</taxon>
        <taxon>Micromonospora</taxon>
    </lineage>
</organism>
<evidence type="ECO:0000313" key="1">
    <source>
        <dbReference type="EMBL" id="TDC01696.1"/>
    </source>
</evidence>